<evidence type="ECO:0008006" key="4">
    <source>
        <dbReference type="Google" id="ProtNLM"/>
    </source>
</evidence>
<keyword evidence="3" id="KW-1185">Reference proteome</keyword>
<proteinExistence type="predicted"/>
<dbReference type="Proteomes" id="UP000552883">
    <property type="component" value="Unassembled WGS sequence"/>
</dbReference>
<evidence type="ECO:0000313" key="3">
    <source>
        <dbReference type="Proteomes" id="UP000552883"/>
    </source>
</evidence>
<name>A0A840X8X1_9MICO</name>
<feature type="signal peptide" evidence="1">
    <location>
        <begin position="1"/>
        <end position="26"/>
    </location>
</feature>
<feature type="chain" id="PRO_5033048981" description="Lipoprotein" evidence="1">
    <location>
        <begin position="27"/>
        <end position="128"/>
    </location>
</feature>
<keyword evidence="1" id="KW-0732">Signal</keyword>
<evidence type="ECO:0000313" key="2">
    <source>
        <dbReference type="EMBL" id="MBB5618671.1"/>
    </source>
</evidence>
<dbReference type="EMBL" id="JACHBS010000001">
    <property type="protein sequence ID" value="MBB5618671.1"/>
    <property type="molecule type" value="Genomic_DNA"/>
</dbReference>
<gene>
    <name evidence="2" type="ORF">BJ959_002167</name>
</gene>
<protein>
    <recommendedName>
        <fullName evidence="4">Lipoprotein</fullName>
    </recommendedName>
</protein>
<dbReference type="OrthoDB" id="5124839at2"/>
<reference evidence="2 3" key="1">
    <citation type="submission" date="2020-08" db="EMBL/GenBank/DDBJ databases">
        <title>Sequencing the genomes of 1000 actinobacteria strains.</title>
        <authorList>
            <person name="Klenk H.-P."/>
        </authorList>
    </citation>
    <scope>NUCLEOTIDE SEQUENCE [LARGE SCALE GENOMIC DNA]</scope>
    <source>
        <strain evidence="2 3">DSM 23889</strain>
    </source>
</reference>
<comment type="caution">
    <text evidence="2">The sequence shown here is derived from an EMBL/GenBank/DDBJ whole genome shotgun (WGS) entry which is preliminary data.</text>
</comment>
<dbReference type="PROSITE" id="PS51257">
    <property type="entry name" value="PROKAR_LIPOPROTEIN"/>
    <property type="match status" value="1"/>
</dbReference>
<organism evidence="2 3">
    <name type="scientific">Microcella frigidaquae</name>
    <dbReference type="NCBI Taxonomy" id="424758"/>
    <lineage>
        <taxon>Bacteria</taxon>
        <taxon>Bacillati</taxon>
        <taxon>Actinomycetota</taxon>
        <taxon>Actinomycetes</taxon>
        <taxon>Micrococcales</taxon>
        <taxon>Microbacteriaceae</taxon>
        <taxon>Microcella</taxon>
    </lineage>
</organism>
<dbReference type="RefSeq" id="WP_153981873.1">
    <property type="nucleotide sequence ID" value="NZ_BAAANZ010000003.1"/>
</dbReference>
<accession>A0A840X8X1</accession>
<dbReference type="AlphaFoldDB" id="A0A840X8X1"/>
<sequence>MTRLRILTTAALVLTLLVGTTGCAQVAEVLNPSTGEELVGTSWSGTDSDGDEWGFEFQSGGGVALTFNGDEFDDDSDVWKVEDGVIAIGIAFETGVATLTGPYFRDTTVIELEGEQGDVTWTLTIEKD</sequence>
<evidence type="ECO:0000256" key="1">
    <source>
        <dbReference type="SAM" id="SignalP"/>
    </source>
</evidence>